<gene>
    <name evidence="1" type="primary">FGENESH: predicted gene_5.560</name>
    <name evidence="1" type="ORF">BN2166_0030150</name>
</gene>
<feature type="non-terminal residue" evidence="1">
    <location>
        <position position="831"/>
    </location>
</feature>
<dbReference type="InterPro" id="IPR032675">
    <property type="entry name" value="LRR_dom_sf"/>
</dbReference>
<protein>
    <submittedName>
        <fullName evidence="1">FGENESH: predicted gene_5.560 protein</fullName>
    </submittedName>
</protein>
<sequence length="831" mass="93505">ATLFMLTRVPLDVVVLIIRHAVDRNAYDEDWPVYQRRLSQLCLVCRFFRDAVQPVLWTTLRVRTLEQFHKVAGREGRNRHLVKHVEEFRGGPELTEERMDDAMIYLRHYLPSLQAISLSAFGLHEMGLERFLRFDNLRSLSLHKYNRLHPMPAGSILPSLETLSLARTAALLSTFCNILRPECTPRLRHLALTLVSVDDTFRRFPPPPDLSRLRVVQVEGCSRAPSLYHLINFEPGTLVSFAWSTTSLTLGRALDTLGGKPDFLHLNELPEYTASRPAPPAYTELGDHVKYFLRAGILKHVKAVFLPSKLVNTDSFNDSTCRGAILSLLRACRDNKTPIVLYNADRDVSGELSTALLRHIERMDDSVYSQRVHAQTAKLVQEWEEYDAQMAHLPTTLSNMSRPTPTFCDKRPSNGDPFALLYPAQATSRRPLRSNTTTLRSLTPASSLASTRTTMTFTLPLEVTLQIVDIAQYRRLDESAIEHMRRLTRIGLACRAFYEVVERTLRTTIFATLSSNPDQSFVDRTLAAKRAGKPFETLDLRVSDAALVFRSVYRMHGRDAVRKVTLLPKGIIGAMAAMVHLKDGKVSIGNGNGNGPLHLASFSIDVLPAVECLVASGVNLRGPLKRPFNSLRELALDLSAPYLVQKIILPSFTPNLRVLAIQDRVPSTTLRAYDLFDDTLLARLDLGRVTFGHVPIHSTSRLDSLQHSTPVLVCLDRAAVGCIIPDNFRPPYLQLHSIRSNFEHSALTLYHIRACIRKGAAKKALFLPQELHPSMAILSSSSLSRARDDLLDAIDDAGVEYVGWYHADEETDASISETFRRYLDRERLEGR</sequence>
<evidence type="ECO:0000313" key="1">
    <source>
        <dbReference type="EMBL" id="CTR07154.1"/>
    </source>
</evidence>
<dbReference type="Proteomes" id="UP000199069">
    <property type="component" value="Unassembled WGS sequence"/>
</dbReference>
<accession>A0A0K3CBM1</accession>
<dbReference type="Gene3D" id="3.80.10.10">
    <property type="entry name" value="Ribonuclease Inhibitor"/>
    <property type="match status" value="1"/>
</dbReference>
<dbReference type="AlphaFoldDB" id="A0A0K3CBM1"/>
<feature type="non-terminal residue" evidence="1">
    <location>
        <position position="1"/>
    </location>
</feature>
<name>A0A0K3CBM1_RHOTO</name>
<evidence type="ECO:0000313" key="2">
    <source>
        <dbReference type="Proteomes" id="UP000199069"/>
    </source>
</evidence>
<proteinExistence type="predicted"/>
<reference evidence="1 2" key="1">
    <citation type="submission" date="2015-07" db="EMBL/GenBank/DDBJ databases">
        <authorList>
            <person name="Cajimat M.N.B."/>
            <person name="Milazzo M.L."/>
            <person name="Fulhorst C.F."/>
        </authorList>
    </citation>
    <scope>NUCLEOTIDE SEQUENCE [LARGE SCALE GENOMIC DNA]</scope>
    <source>
        <strain evidence="1">Single colony</strain>
    </source>
</reference>
<keyword evidence="2" id="KW-1185">Reference proteome</keyword>
<organism evidence="1 2">
    <name type="scientific">Rhodotorula toruloides</name>
    <name type="common">Yeast</name>
    <name type="synonym">Rhodosporidium toruloides</name>
    <dbReference type="NCBI Taxonomy" id="5286"/>
    <lineage>
        <taxon>Eukaryota</taxon>
        <taxon>Fungi</taxon>
        <taxon>Dikarya</taxon>
        <taxon>Basidiomycota</taxon>
        <taxon>Pucciniomycotina</taxon>
        <taxon>Microbotryomycetes</taxon>
        <taxon>Sporidiobolales</taxon>
        <taxon>Sporidiobolaceae</taxon>
        <taxon>Rhodotorula</taxon>
    </lineage>
</organism>
<dbReference type="SUPFAM" id="SSF52058">
    <property type="entry name" value="L domain-like"/>
    <property type="match status" value="1"/>
</dbReference>
<dbReference type="EMBL" id="CWKI01000005">
    <property type="protein sequence ID" value="CTR07154.1"/>
    <property type="molecule type" value="Genomic_DNA"/>
</dbReference>